<dbReference type="CDD" id="cd00882">
    <property type="entry name" value="Ras_like_GTPase"/>
    <property type="match status" value="1"/>
</dbReference>
<feature type="coiled-coil region" evidence="1">
    <location>
        <begin position="312"/>
        <end position="371"/>
    </location>
</feature>
<evidence type="ECO:0000313" key="4">
    <source>
        <dbReference type="EMBL" id="KAK0977724.1"/>
    </source>
</evidence>
<dbReference type="Proteomes" id="UP001175353">
    <property type="component" value="Unassembled WGS sequence"/>
</dbReference>
<reference evidence="4" key="1">
    <citation type="submission" date="2023-06" db="EMBL/GenBank/DDBJ databases">
        <title>Black Yeasts Isolated from many extreme environments.</title>
        <authorList>
            <person name="Coleine C."/>
            <person name="Stajich J.E."/>
            <person name="Selbmann L."/>
        </authorList>
    </citation>
    <scope>NUCLEOTIDE SEQUENCE</scope>
    <source>
        <strain evidence="4">CCFEE 5200</strain>
    </source>
</reference>
<name>A0AAN6KEQ6_9PEZI</name>
<comment type="caution">
    <text evidence="4">The sequence shown here is derived from an EMBL/GenBank/DDBJ whole genome shotgun (WGS) entry which is preliminary data.</text>
</comment>
<dbReference type="Pfam" id="PF17254">
    <property type="entry name" value="DUF5321"/>
    <property type="match status" value="1"/>
</dbReference>
<dbReference type="InterPro" id="IPR035213">
    <property type="entry name" value="DUF5321"/>
</dbReference>
<evidence type="ECO:0000259" key="3">
    <source>
        <dbReference type="Pfam" id="PF01926"/>
    </source>
</evidence>
<keyword evidence="5" id="KW-1185">Reference proteome</keyword>
<feature type="coiled-coil region" evidence="1">
    <location>
        <begin position="236"/>
        <end position="270"/>
    </location>
</feature>
<sequence length="649" mass="72961">MAQANERPHSLMSQLANGTQYRPEDSFVAVMGVTGAGKSTFISRLAGDGAKVGHDLVSCTRDIESFSFRYNDSTIHLIDTPGFDDTYRTDSDVLKDIVFWLNAAYQRQIRLSGIVYLHPIDKNRMTGSAYKNLRMFQKLCGDASLQSVVLATTMWKNIDEADGIKRQEQLKTQPDFWGDMVHQGSRVFRHDDSRASAMNIVTYILDQRRTTVLQIQRQMVDEGKTLDETSAGQELERELIKQRKLFERRLQEAQDDMKEAIEEGNRKSIEDAAAQQERFQNKLNEAIKGSDDLRVSMEELLQKKDAEFKRVLENVELEKSRSQEEAKLVTQQMQELDLKVKASQAETEDQRRRHQSEIDEMSIRLAKESNDNQVTYQEWLSVERARLGDQSDRSSFREAFDGQTGAAMGQAVGAAVATGTMILGTVAAAACNVITYATCARTQLIIRPFTTSQHFQFDDIRSSSRLPRIATPSFWASLVPKPWRRKAAHESDTTDATDTTSTAPAKKSRPWSPYTTILILALLVGSNAIQLISIRNDTLAFSRKTEAKLSLLREVLQRVKRGEIDDAEVKRALGTGVAEAEREWEEVVKEIEETDVLLEAEKRKKATKAKKLAEKASREMESASPVAEGEGNGAASTTSGREGRPKFLM</sequence>
<feature type="domain" description="G" evidence="3">
    <location>
        <begin position="28"/>
        <end position="121"/>
    </location>
</feature>
<dbReference type="SUPFAM" id="SSF52540">
    <property type="entry name" value="P-loop containing nucleoside triphosphate hydrolases"/>
    <property type="match status" value="1"/>
</dbReference>
<dbReference type="Pfam" id="PF01926">
    <property type="entry name" value="MMR_HSR1"/>
    <property type="match status" value="1"/>
</dbReference>
<feature type="compositionally biased region" description="Basic and acidic residues" evidence="2">
    <location>
        <begin position="611"/>
        <end position="621"/>
    </location>
</feature>
<accession>A0AAN6KEQ6</accession>
<dbReference type="Gene3D" id="3.40.50.300">
    <property type="entry name" value="P-loop containing nucleotide triphosphate hydrolases"/>
    <property type="match status" value="1"/>
</dbReference>
<gene>
    <name evidence="4" type="ORF">LTR91_013212</name>
</gene>
<feature type="compositionally biased region" description="Low complexity" evidence="2">
    <location>
        <begin position="494"/>
        <end position="503"/>
    </location>
</feature>
<evidence type="ECO:0000256" key="2">
    <source>
        <dbReference type="SAM" id="MobiDB-lite"/>
    </source>
</evidence>
<dbReference type="AlphaFoldDB" id="A0AAN6KEQ6"/>
<organism evidence="4 5">
    <name type="scientific">Friedmanniomyces endolithicus</name>
    <dbReference type="NCBI Taxonomy" id="329885"/>
    <lineage>
        <taxon>Eukaryota</taxon>
        <taxon>Fungi</taxon>
        <taxon>Dikarya</taxon>
        <taxon>Ascomycota</taxon>
        <taxon>Pezizomycotina</taxon>
        <taxon>Dothideomycetes</taxon>
        <taxon>Dothideomycetidae</taxon>
        <taxon>Mycosphaerellales</taxon>
        <taxon>Teratosphaeriaceae</taxon>
        <taxon>Friedmanniomyces</taxon>
    </lineage>
</organism>
<dbReference type="GO" id="GO:0005525">
    <property type="term" value="F:GTP binding"/>
    <property type="evidence" value="ECO:0007669"/>
    <property type="project" value="InterPro"/>
</dbReference>
<dbReference type="EMBL" id="JAUJLE010000132">
    <property type="protein sequence ID" value="KAK0977724.1"/>
    <property type="molecule type" value="Genomic_DNA"/>
</dbReference>
<evidence type="ECO:0000313" key="5">
    <source>
        <dbReference type="Proteomes" id="UP001175353"/>
    </source>
</evidence>
<evidence type="ECO:0000256" key="1">
    <source>
        <dbReference type="SAM" id="Coils"/>
    </source>
</evidence>
<dbReference type="InterPro" id="IPR027417">
    <property type="entry name" value="P-loop_NTPase"/>
</dbReference>
<protein>
    <recommendedName>
        <fullName evidence="3">G domain-containing protein</fullName>
    </recommendedName>
</protein>
<keyword evidence="1" id="KW-0175">Coiled coil</keyword>
<dbReference type="InterPro" id="IPR006073">
    <property type="entry name" value="GTP-bd"/>
</dbReference>
<proteinExistence type="predicted"/>
<feature type="region of interest" description="Disordered" evidence="2">
    <location>
        <begin position="486"/>
        <end position="509"/>
    </location>
</feature>
<feature type="region of interest" description="Disordered" evidence="2">
    <location>
        <begin position="603"/>
        <end position="649"/>
    </location>
</feature>